<keyword evidence="2" id="KW-1185">Reference proteome</keyword>
<comment type="caution">
    <text evidence="1">The sequence shown here is derived from an EMBL/GenBank/DDBJ whole genome shotgun (WGS) entry which is preliminary data.</text>
</comment>
<organism evidence="1 2">
    <name type="scientific">Raoultella lignicola</name>
    <dbReference type="NCBI Taxonomy" id="3040939"/>
    <lineage>
        <taxon>Bacteria</taxon>
        <taxon>Pseudomonadati</taxon>
        <taxon>Pseudomonadota</taxon>
        <taxon>Gammaproteobacteria</taxon>
        <taxon>Enterobacterales</taxon>
        <taxon>Enterobacteriaceae</taxon>
        <taxon>Klebsiella/Raoultella group</taxon>
        <taxon>Raoultella</taxon>
    </lineage>
</organism>
<reference evidence="1 2" key="1">
    <citation type="submission" date="2024-04" db="EMBL/GenBank/DDBJ databases">
        <title>Two novel Raoultella species associated with bleeding cankers of broadleaf hosts, Raoultella scottia sp. nov. and Raoultella lignicola sp. nov.</title>
        <authorList>
            <person name="Brady C.L."/>
        </authorList>
    </citation>
    <scope>NUCLEOTIDE SEQUENCE [LARGE SCALE GENOMIC DNA]</scope>
    <source>
        <strain evidence="1 2">TW_WC1a.1</strain>
    </source>
</reference>
<name>A0ABU9FFA3_9ENTR</name>
<protein>
    <recommendedName>
        <fullName evidence="3">Lipoprotein</fullName>
    </recommendedName>
</protein>
<gene>
    <name evidence="1" type="ORF">QFI96_022485</name>
</gene>
<evidence type="ECO:0000313" key="2">
    <source>
        <dbReference type="Proteomes" id="UP001312893"/>
    </source>
</evidence>
<evidence type="ECO:0008006" key="3">
    <source>
        <dbReference type="Google" id="ProtNLM"/>
    </source>
</evidence>
<sequence length="141" mass="15052">MKKLIVIASMVSALAGCSSEASRMANCEAKGVSRDACYIAEQNRQAAIMNAAEKQALENAQAMYPQKAQAAKKSVAFTKHYDGMTIKRDATGILTVDGKPAAQDEVNAKATTYSQGLYTIIAYTTGKVAVMKEGQFLGYAK</sequence>
<dbReference type="PROSITE" id="PS51257">
    <property type="entry name" value="PROKAR_LIPOPROTEIN"/>
    <property type="match status" value="1"/>
</dbReference>
<dbReference type="RefSeq" id="WP_123755777.1">
    <property type="nucleotide sequence ID" value="NZ_JARXNK020000106.1"/>
</dbReference>
<dbReference type="Proteomes" id="UP001312893">
    <property type="component" value="Unassembled WGS sequence"/>
</dbReference>
<dbReference type="EMBL" id="JARXNK020000106">
    <property type="protein sequence ID" value="MEL0554457.1"/>
    <property type="molecule type" value="Genomic_DNA"/>
</dbReference>
<accession>A0ABU9FFA3</accession>
<evidence type="ECO:0000313" key="1">
    <source>
        <dbReference type="EMBL" id="MEL0554457.1"/>
    </source>
</evidence>
<proteinExistence type="predicted"/>